<dbReference type="AlphaFoldDB" id="F0SNH4"/>
<dbReference type="SMART" id="SM01321">
    <property type="entry name" value="Y1_Tnp"/>
    <property type="match status" value="1"/>
</dbReference>
<dbReference type="GO" id="GO:0004803">
    <property type="term" value="F:transposase activity"/>
    <property type="evidence" value="ECO:0007669"/>
    <property type="project" value="InterPro"/>
</dbReference>
<dbReference type="RefSeq" id="WP_013626552.1">
    <property type="nucleotide sequence ID" value="NC_015174.1"/>
</dbReference>
<evidence type="ECO:0000313" key="3">
    <source>
        <dbReference type="Proteomes" id="UP000006860"/>
    </source>
</evidence>
<dbReference type="HOGENOM" id="CLU_068226_6_0_0"/>
<dbReference type="KEGG" id="pbs:Plabr_0178"/>
<dbReference type="InterPro" id="IPR036515">
    <property type="entry name" value="Transposase_17_sf"/>
</dbReference>
<dbReference type="Proteomes" id="UP000006860">
    <property type="component" value="Chromosome"/>
</dbReference>
<dbReference type="OrthoDB" id="277009at2"/>
<proteinExistence type="predicted"/>
<dbReference type="GO" id="GO:0006313">
    <property type="term" value="P:DNA transposition"/>
    <property type="evidence" value="ECO:0007669"/>
    <property type="project" value="InterPro"/>
</dbReference>
<accession>F0SNH4</accession>
<protein>
    <submittedName>
        <fullName evidence="2">Transposase</fullName>
    </submittedName>
</protein>
<organism evidence="2 3">
    <name type="scientific">Rubinisphaera brasiliensis (strain ATCC 49424 / DSM 5305 / JCM 21570 / IAM 15109 / NBRC 103401 / IFAM 1448)</name>
    <name type="common">Planctomyces brasiliensis</name>
    <dbReference type="NCBI Taxonomy" id="756272"/>
    <lineage>
        <taxon>Bacteria</taxon>
        <taxon>Pseudomonadati</taxon>
        <taxon>Planctomycetota</taxon>
        <taxon>Planctomycetia</taxon>
        <taxon>Planctomycetales</taxon>
        <taxon>Planctomycetaceae</taxon>
        <taxon>Rubinisphaera</taxon>
    </lineage>
</organism>
<dbReference type="STRING" id="756272.Plabr_0178"/>
<gene>
    <name evidence="2" type="ordered locus">Plabr_0178</name>
</gene>
<dbReference type="Gene3D" id="3.30.70.1290">
    <property type="entry name" value="Transposase IS200-like"/>
    <property type="match status" value="1"/>
</dbReference>
<dbReference type="PANTHER" id="PTHR36966">
    <property type="entry name" value="REP-ASSOCIATED TYROSINE TRANSPOSASE"/>
    <property type="match status" value="1"/>
</dbReference>
<dbReference type="EMBL" id="CP002546">
    <property type="protein sequence ID" value="ADY57808.1"/>
    <property type="molecule type" value="Genomic_DNA"/>
</dbReference>
<feature type="domain" description="Transposase IS200-like" evidence="1">
    <location>
        <begin position="8"/>
        <end position="136"/>
    </location>
</feature>
<dbReference type="InterPro" id="IPR002686">
    <property type="entry name" value="Transposase_17"/>
</dbReference>
<dbReference type="NCBIfam" id="NF047646">
    <property type="entry name" value="REP_Tyr_transpos"/>
    <property type="match status" value="1"/>
</dbReference>
<name>F0SNH4_RUBBR</name>
<dbReference type="eggNOG" id="COG1943">
    <property type="taxonomic scope" value="Bacteria"/>
</dbReference>
<dbReference type="PANTHER" id="PTHR36966:SF1">
    <property type="entry name" value="REP-ASSOCIATED TYROSINE TRANSPOSASE"/>
    <property type="match status" value="1"/>
</dbReference>
<dbReference type="InterPro" id="IPR052715">
    <property type="entry name" value="RAYT_transposase"/>
</dbReference>
<keyword evidence="3" id="KW-1185">Reference proteome</keyword>
<sequence length="182" mass="21644">MRQYIRSREGSIFFFTLVTHERQPILTSRLGRRCLHIAIKAVRAKRPFEIIGIVLLPDHLHALWELPRGDNDYSTRWRLIKTKFTKQWLAESNAEGQVNRSRTAKNERGLWQRRFFEHTCRDEADATRCLTYIHANPLKHGLVERVVDWPWSSFHRYVKQGIYSPDWGSQGEWHGDEFQNAE</sequence>
<dbReference type="Pfam" id="PF01797">
    <property type="entry name" value="Y1_Tnp"/>
    <property type="match status" value="1"/>
</dbReference>
<reference evidence="3" key="1">
    <citation type="submission" date="2011-02" db="EMBL/GenBank/DDBJ databases">
        <title>The complete genome of Planctomyces brasiliensis DSM 5305.</title>
        <authorList>
            <person name="Lucas S."/>
            <person name="Copeland A."/>
            <person name="Lapidus A."/>
            <person name="Bruce D."/>
            <person name="Goodwin L."/>
            <person name="Pitluck S."/>
            <person name="Kyrpides N."/>
            <person name="Mavromatis K."/>
            <person name="Pagani I."/>
            <person name="Ivanova N."/>
            <person name="Ovchinnikova G."/>
            <person name="Lu M."/>
            <person name="Detter J.C."/>
            <person name="Han C."/>
            <person name="Land M."/>
            <person name="Hauser L."/>
            <person name="Markowitz V."/>
            <person name="Cheng J.-F."/>
            <person name="Hugenholtz P."/>
            <person name="Woyke T."/>
            <person name="Wu D."/>
            <person name="Tindall B."/>
            <person name="Pomrenke H.G."/>
            <person name="Brambilla E."/>
            <person name="Klenk H.-P."/>
            <person name="Eisen J.A."/>
        </authorList>
    </citation>
    <scope>NUCLEOTIDE SEQUENCE [LARGE SCALE GENOMIC DNA]</scope>
    <source>
        <strain evidence="3">ATCC 49424 / DSM 5305 / JCM 21570 / NBRC 103401 / IFAM 1448</strain>
    </source>
</reference>
<evidence type="ECO:0000313" key="2">
    <source>
        <dbReference type="EMBL" id="ADY57808.1"/>
    </source>
</evidence>
<dbReference type="GO" id="GO:0043565">
    <property type="term" value="F:sequence-specific DNA binding"/>
    <property type="evidence" value="ECO:0007669"/>
    <property type="project" value="TreeGrafter"/>
</dbReference>
<dbReference type="SUPFAM" id="SSF143422">
    <property type="entry name" value="Transposase IS200-like"/>
    <property type="match status" value="1"/>
</dbReference>
<evidence type="ECO:0000259" key="1">
    <source>
        <dbReference type="SMART" id="SM01321"/>
    </source>
</evidence>